<keyword evidence="1" id="KW-1133">Transmembrane helix</keyword>
<evidence type="ECO:0000313" key="3">
    <source>
        <dbReference type="Proteomes" id="UP000238479"/>
    </source>
</evidence>
<organism evidence="2 3">
    <name type="scientific">Rosa chinensis</name>
    <name type="common">China rose</name>
    <dbReference type="NCBI Taxonomy" id="74649"/>
    <lineage>
        <taxon>Eukaryota</taxon>
        <taxon>Viridiplantae</taxon>
        <taxon>Streptophyta</taxon>
        <taxon>Embryophyta</taxon>
        <taxon>Tracheophyta</taxon>
        <taxon>Spermatophyta</taxon>
        <taxon>Magnoliopsida</taxon>
        <taxon>eudicotyledons</taxon>
        <taxon>Gunneridae</taxon>
        <taxon>Pentapetalae</taxon>
        <taxon>rosids</taxon>
        <taxon>fabids</taxon>
        <taxon>Rosales</taxon>
        <taxon>Rosaceae</taxon>
        <taxon>Rosoideae</taxon>
        <taxon>Rosoideae incertae sedis</taxon>
        <taxon>Rosa</taxon>
    </lineage>
</organism>
<name>A0A2P6QL22_ROSCH</name>
<evidence type="ECO:0000256" key="1">
    <source>
        <dbReference type="SAM" id="Phobius"/>
    </source>
</evidence>
<comment type="caution">
    <text evidence="2">The sequence shown here is derived from an EMBL/GenBank/DDBJ whole genome shotgun (WGS) entry which is preliminary data.</text>
</comment>
<accession>A0A2P6QL22</accession>
<reference evidence="2 3" key="1">
    <citation type="journal article" date="2018" name="Nat. Genet.">
        <title>The Rosa genome provides new insights in the design of modern roses.</title>
        <authorList>
            <person name="Bendahmane M."/>
        </authorList>
    </citation>
    <scope>NUCLEOTIDE SEQUENCE [LARGE SCALE GENOMIC DNA]</scope>
    <source>
        <strain evidence="3">cv. Old Blush</strain>
    </source>
</reference>
<dbReference type="EMBL" id="PDCK01000043">
    <property type="protein sequence ID" value="PRQ34873.1"/>
    <property type="molecule type" value="Genomic_DNA"/>
</dbReference>
<gene>
    <name evidence="2" type="ORF">RchiOBHm_Chr5g0073871</name>
</gene>
<keyword evidence="1" id="KW-0812">Transmembrane</keyword>
<protein>
    <submittedName>
        <fullName evidence="2">Uncharacterized protein</fullName>
    </submittedName>
</protein>
<dbReference type="Gramene" id="PRQ34873">
    <property type="protein sequence ID" value="PRQ34873"/>
    <property type="gene ID" value="RchiOBHm_Chr5g0073871"/>
</dbReference>
<dbReference type="AlphaFoldDB" id="A0A2P6QL22"/>
<proteinExistence type="predicted"/>
<keyword evidence="1" id="KW-0472">Membrane</keyword>
<keyword evidence="3" id="KW-1185">Reference proteome</keyword>
<feature type="transmembrane region" description="Helical" evidence="1">
    <location>
        <begin position="22"/>
        <end position="41"/>
    </location>
</feature>
<evidence type="ECO:0000313" key="2">
    <source>
        <dbReference type="EMBL" id="PRQ34873.1"/>
    </source>
</evidence>
<dbReference type="Proteomes" id="UP000238479">
    <property type="component" value="Chromosome 5"/>
</dbReference>
<sequence>MIGAHFSIQGVLHHPVLVTHTSLFSTILPYHTLFISILSVLTQYRVKDIHMYIYIWLV</sequence>